<proteinExistence type="predicted"/>
<dbReference type="PROSITE" id="PS50082">
    <property type="entry name" value="WD_REPEATS_2"/>
    <property type="match status" value="3"/>
</dbReference>
<dbReference type="Proteomes" id="UP000701801">
    <property type="component" value="Unassembled WGS sequence"/>
</dbReference>
<dbReference type="OrthoDB" id="538223at2759"/>
<dbReference type="InterPro" id="IPR001680">
    <property type="entry name" value="WD40_rpt"/>
</dbReference>
<dbReference type="CDD" id="cd00200">
    <property type="entry name" value="WD40"/>
    <property type="match status" value="1"/>
</dbReference>
<evidence type="ECO:0000256" key="3">
    <source>
        <dbReference type="PROSITE-ProRule" id="PRU00221"/>
    </source>
</evidence>
<organism evidence="4 5">
    <name type="scientific">Hymenoscyphus albidus</name>
    <dbReference type="NCBI Taxonomy" id="595503"/>
    <lineage>
        <taxon>Eukaryota</taxon>
        <taxon>Fungi</taxon>
        <taxon>Dikarya</taxon>
        <taxon>Ascomycota</taxon>
        <taxon>Pezizomycotina</taxon>
        <taxon>Leotiomycetes</taxon>
        <taxon>Helotiales</taxon>
        <taxon>Helotiaceae</taxon>
        <taxon>Hymenoscyphus</taxon>
    </lineage>
</organism>
<keyword evidence="5" id="KW-1185">Reference proteome</keyword>
<dbReference type="PRINTS" id="PR00320">
    <property type="entry name" value="GPROTEINBRPT"/>
</dbReference>
<feature type="repeat" description="WD" evidence="3">
    <location>
        <begin position="216"/>
        <end position="257"/>
    </location>
</feature>
<gene>
    <name evidence="4" type="ORF">HYALB_00011917</name>
</gene>
<evidence type="ECO:0000313" key="5">
    <source>
        <dbReference type="Proteomes" id="UP000701801"/>
    </source>
</evidence>
<dbReference type="Pfam" id="PF00400">
    <property type="entry name" value="WD40"/>
    <property type="match status" value="4"/>
</dbReference>
<evidence type="ECO:0008006" key="6">
    <source>
        <dbReference type="Google" id="ProtNLM"/>
    </source>
</evidence>
<feature type="repeat" description="WD" evidence="3">
    <location>
        <begin position="15"/>
        <end position="39"/>
    </location>
</feature>
<sequence length="297" mass="33331">MLKVIRTLDCGSCPISSTAFSSNGRLFATASEDGVIRLWHPNETLPPQKFRHEEVYCVTFSPNNELLISASEDDDWTNVKNRTVQEKLEGYFYPVVFSPDSTIQASRLTNGDVELRGAMNKTLKEPLRIKRKHEMLDGWPEVTELAFSPDMTLLAYKYDNGTLKLYEMSSEKINIYFGHKDSVIALAFSQDGGMMASASYDGTIRLQNMEQAGDMFELQGSRVHSPKFSPDGKLLASASSDDQIRLWDIAERKLLYEIKATGTIGALTFSSDSIRVGVYNSQAQSSYKIDICEITRE</sequence>
<evidence type="ECO:0000256" key="1">
    <source>
        <dbReference type="ARBA" id="ARBA00022574"/>
    </source>
</evidence>
<reference evidence="4" key="1">
    <citation type="submission" date="2021-07" db="EMBL/GenBank/DDBJ databases">
        <authorList>
            <person name="Durling M."/>
        </authorList>
    </citation>
    <scope>NUCLEOTIDE SEQUENCE</scope>
</reference>
<name>A0A9N9LTG5_9HELO</name>
<comment type="caution">
    <text evidence="4">The sequence shown here is derived from an EMBL/GenBank/DDBJ whole genome shotgun (WGS) entry which is preliminary data.</text>
</comment>
<dbReference type="SUPFAM" id="SSF50978">
    <property type="entry name" value="WD40 repeat-like"/>
    <property type="match status" value="1"/>
</dbReference>
<accession>A0A9N9LTG5</accession>
<keyword evidence="1 3" id="KW-0853">WD repeat</keyword>
<dbReference type="InterPro" id="IPR036322">
    <property type="entry name" value="WD40_repeat_dom_sf"/>
</dbReference>
<dbReference type="EMBL" id="CAJVRM010000320">
    <property type="protein sequence ID" value="CAG8979563.1"/>
    <property type="molecule type" value="Genomic_DNA"/>
</dbReference>
<evidence type="ECO:0000256" key="2">
    <source>
        <dbReference type="ARBA" id="ARBA00022737"/>
    </source>
</evidence>
<keyword evidence="2" id="KW-0677">Repeat</keyword>
<dbReference type="AlphaFoldDB" id="A0A9N9LTG5"/>
<evidence type="ECO:0000313" key="4">
    <source>
        <dbReference type="EMBL" id="CAG8979563.1"/>
    </source>
</evidence>
<dbReference type="SMART" id="SM00320">
    <property type="entry name" value="WD40"/>
    <property type="match status" value="5"/>
</dbReference>
<protein>
    <recommendedName>
        <fullName evidence="6">WD40 repeat-like protein</fullName>
    </recommendedName>
</protein>
<dbReference type="PANTHER" id="PTHR19879:SF9">
    <property type="entry name" value="TRANSCRIPTION INITIATION FACTOR TFIID SUBUNIT 5"/>
    <property type="match status" value="1"/>
</dbReference>
<dbReference type="PROSITE" id="PS00678">
    <property type="entry name" value="WD_REPEATS_1"/>
    <property type="match status" value="1"/>
</dbReference>
<dbReference type="InterPro" id="IPR015943">
    <property type="entry name" value="WD40/YVTN_repeat-like_dom_sf"/>
</dbReference>
<feature type="repeat" description="WD" evidence="3">
    <location>
        <begin position="176"/>
        <end position="217"/>
    </location>
</feature>
<dbReference type="PANTHER" id="PTHR19879">
    <property type="entry name" value="TRANSCRIPTION INITIATION FACTOR TFIID"/>
    <property type="match status" value="1"/>
</dbReference>
<dbReference type="Gene3D" id="2.130.10.10">
    <property type="entry name" value="YVTN repeat-like/Quinoprotein amine dehydrogenase"/>
    <property type="match status" value="2"/>
</dbReference>
<dbReference type="PROSITE" id="PS50294">
    <property type="entry name" value="WD_REPEATS_REGION"/>
    <property type="match status" value="3"/>
</dbReference>
<dbReference type="InterPro" id="IPR019775">
    <property type="entry name" value="WD40_repeat_CS"/>
</dbReference>
<dbReference type="InterPro" id="IPR020472">
    <property type="entry name" value="WD40_PAC1"/>
</dbReference>